<comment type="caution">
    <text evidence="2">The sequence shown here is derived from an EMBL/GenBank/DDBJ whole genome shotgun (WGS) entry which is preliminary data.</text>
</comment>
<proteinExistence type="predicted"/>
<dbReference type="GeneID" id="66951913"/>
<reference evidence="3" key="1">
    <citation type="submission" date="2017-04" db="EMBL/GenBank/DDBJ databases">
        <title>Genome evolution of the luminous symbionts of deep sea anglerfish.</title>
        <authorList>
            <person name="Hendry T.A."/>
        </authorList>
    </citation>
    <scope>NUCLEOTIDE SEQUENCE [LARGE SCALE GENOMIC DNA]</scope>
</reference>
<dbReference type="EMBL" id="NBYY01000021">
    <property type="protein sequence ID" value="PCS22403.1"/>
    <property type="molecule type" value="Genomic_DNA"/>
</dbReference>
<name>A0A2A5T2L1_9GAMM</name>
<evidence type="ECO:0000259" key="1">
    <source>
        <dbReference type="Pfam" id="PF13612"/>
    </source>
</evidence>
<dbReference type="AlphaFoldDB" id="A0A2A5T2L1"/>
<evidence type="ECO:0000313" key="2">
    <source>
        <dbReference type="EMBL" id="PCS22403.1"/>
    </source>
</evidence>
<protein>
    <recommendedName>
        <fullName evidence="1">Transposase DDE domain-containing protein</fullName>
    </recommendedName>
</protein>
<evidence type="ECO:0000313" key="3">
    <source>
        <dbReference type="Proteomes" id="UP000219020"/>
    </source>
</evidence>
<gene>
    <name evidence="2" type="ORF">BTN49_1990</name>
</gene>
<keyword evidence="3" id="KW-1185">Reference proteome</keyword>
<organism evidence="2 3">
    <name type="scientific">Candidatus Enterovibrio escicola</name>
    <dbReference type="NCBI Taxonomy" id="1927127"/>
    <lineage>
        <taxon>Bacteria</taxon>
        <taxon>Pseudomonadati</taxon>
        <taxon>Pseudomonadota</taxon>
        <taxon>Gammaproteobacteria</taxon>
        <taxon>Vibrionales</taxon>
        <taxon>Vibrionaceae</taxon>
        <taxon>Enterovibrio</taxon>
    </lineage>
</organism>
<dbReference type="Pfam" id="PF13612">
    <property type="entry name" value="DDE_Tnp_1_3"/>
    <property type="match status" value="1"/>
</dbReference>
<feature type="domain" description="Transposase DDE" evidence="1">
    <location>
        <begin position="4"/>
        <end position="59"/>
    </location>
</feature>
<dbReference type="InterPro" id="IPR025668">
    <property type="entry name" value="Tnp_DDE_dom"/>
</dbReference>
<accession>A0A2A5T2L1</accession>
<dbReference type="RefSeq" id="WP_097356678.1">
    <property type="nucleotide sequence ID" value="NZ_CAWNJE010000029.1"/>
</dbReference>
<sequence length="70" mass="8334">MEIKEYISGFLEKILAEKGISFITNKRKNMEPEVMKLWDRLMLIKRFIIETVFIRLKTYPKSSTFGIYVG</sequence>
<dbReference type="Proteomes" id="UP000219020">
    <property type="component" value="Unassembled WGS sequence"/>
</dbReference>